<keyword evidence="3" id="KW-1185">Reference proteome</keyword>
<protein>
    <recommendedName>
        <fullName evidence="4">Lipoprotein</fullName>
    </recommendedName>
</protein>
<dbReference type="OrthoDB" id="695318at2"/>
<dbReference type="AlphaFoldDB" id="A0A1I3Y048"/>
<name>A0A1I3Y048_9GAMM</name>
<gene>
    <name evidence="2" type="ORF">SAMN04488079_10742</name>
</gene>
<keyword evidence="1" id="KW-0732">Signal</keyword>
<reference evidence="3" key="1">
    <citation type="submission" date="2016-10" db="EMBL/GenBank/DDBJ databases">
        <authorList>
            <person name="Varghese N."/>
            <person name="Submissions S."/>
        </authorList>
    </citation>
    <scope>NUCLEOTIDE SEQUENCE [LARGE SCALE GENOMIC DNA]</scope>
    <source>
        <strain evidence="3">DSM 11578</strain>
    </source>
</reference>
<evidence type="ECO:0000313" key="3">
    <source>
        <dbReference type="Proteomes" id="UP000198924"/>
    </source>
</evidence>
<dbReference type="Proteomes" id="UP000198924">
    <property type="component" value="Unassembled WGS sequence"/>
</dbReference>
<accession>A0A1I3Y048</accession>
<sequence length="386" mass="44147">MKLTPFYKRTLVGLLSLFFIVLASCDQSRDVELPEDIKQITNGDLDAWLKQAPFEGHWEPSADKKENTIVITNLHQVFPFIGKLKNADDDNKNRTSSDGDLHEEAWQVFKDPKWGEVVTYAQLAYDPKELFLSPSYSEMGNPVFSGSQDIELSYSGSLKATQVIDHKGSAKTGIYWVNSNMQTYLMGFYQNQNLVFEVAFPCKTDNKASCLEKLKDINKKLKLNVKSWENATVDMLETTNSNDSFWQDPYIGIFPDQYEIPSVEIKIRYSDFTLQNLNVPQQNAAYLFSYENDYGLHSLGFNKEKSAQSRAEFEKAHEGQDFIEAGKLAVKLYLSESEKGDIHHIQASAYMKDKQELKVNASYPVKDPEARDEIMDIFNHLKIAQF</sequence>
<evidence type="ECO:0008006" key="4">
    <source>
        <dbReference type="Google" id="ProtNLM"/>
    </source>
</evidence>
<organism evidence="2 3">
    <name type="scientific">Methylophaga sulfidovorans</name>
    <dbReference type="NCBI Taxonomy" id="45496"/>
    <lineage>
        <taxon>Bacteria</taxon>
        <taxon>Pseudomonadati</taxon>
        <taxon>Pseudomonadota</taxon>
        <taxon>Gammaproteobacteria</taxon>
        <taxon>Thiotrichales</taxon>
        <taxon>Piscirickettsiaceae</taxon>
        <taxon>Methylophaga</taxon>
    </lineage>
</organism>
<dbReference type="PROSITE" id="PS51257">
    <property type="entry name" value="PROKAR_LIPOPROTEIN"/>
    <property type="match status" value="1"/>
</dbReference>
<dbReference type="RefSeq" id="WP_091712947.1">
    <property type="nucleotide sequence ID" value="NZ_FOSH01000007.1"/>
</dbReference>
<evidence type="ECO:0000313" key="2">
    <source>
        <dbReference type="EMBL" id="SFK24616.1"/>
    </source>
</evidence>
<proteinExistence type="predicted"/>
<evidence type="ECO:0000256" key="1">
    <source>
        <dbReference type="SAM" id="SignalP"/>
    </source>
</evidence>
<dbReference type="EMBL" id="FOSH01000007">
    <property type="protein sequence ID" value="SFK24616.1"/>
    <property type="molecule type" value="Genomic_DNA"/>
</dbReference>
<feature type="chain" id="PRO_5011773484" description="Lipoprotein" evidence="1">
    <location>
        <begin position="24"/>
        <end position="386"/>
    </location>
</feature>
<feature type="signal peptide" evidence="1">
    <location>
        <begin position="1"/>
        <end position="23"/>
    </location>
</feature>
<dbReference type="STRING" id="45496.SAMN04488079_10742"/>